<dbReference type="CDD" id="cd09179">
    <property type="entry name" value="PLDc_N_DEXD_a"/>
    <property type="match status" value="1"/>
</dbReference>
<dbReference type="SMART" id="SM00487">
    <property type="entry name" value="DEXDc"/>
    <property type="match status" value="1"/>
</dbReference>
<evidence type="ECO:0000259" key="6">
    <source>
        <dbReference type="PROSITE" id="PS51194"/>
    </source>
</evidence>
<gene>
    <name evidence="7" type="ORF">SAMN05421659_10350</name>
</gene>
<keyword evidence="3 7" id="KW-0347">Helicase</keyword>
<dbReference type="AlphaFoldDB" id="A0A1I0NFP2"/>
<feature type="domain" description="Helicase ATP-binding" evidence="5">
    <location>
        <begin position="263"/>
        <end position="433"/>
    </location>
</feature>
<feature type="domain" description="Helicase C-terminal" evidence="6">
    <location>
        <begin position="513"/>
        <end position="677"/>
    </location>
</feature>
<dbReference type="STRING" id="99656.SAMN05421659_10350"/>
<dbReference type="Gene3D" id="3.40.50.300">
    <property type="entry name" value="P-loop containing nucleotide triphosphate hydrolases"/>
    <property type="match status" value="2"/>
</dbReference>
<keyword evidence="2" id="KW-0378">Hydrolase</keyword>
<evidence type="ECO:0000256" key="4">
    <source>
        <dbReference type="ARBA" id="ARBA00022840"/>
    </source>
</evidence>
<keyword evidence="4" id="KW-0067">ATP-binding</keyword>
<dbReference type="PANTHER" id="PTHR11274:SF0">
    <property type="entry name" value="GENERAL TRANSCRIPTION AND DNA REPAIR FACTOR IIH HELICASE SUBUNIT XPB"/>
    <property type="match status" value="1"/>
</dbReference>
<dbReference type="InterPro" id="IPR001650">
    <property type="entry name" value="Helicase_C-like"/>
</dbReference>
<dbReference type="PROSITE" id="PS51194">
    <property type="entry name" value="HELICASE_CTER"/>
    <property type="match status" value="1"/>
</dbReference>
<dbReference type="CDD" id="cd17926">
    <property type="entry name" value="DEXHc_RE"/>
    <property type="match status" value="1"/>
</dbReference>
<dbReference type="Gene3D" id="3.30.870.10">
    <property type="entry name" value="Endonuclease Chain A"/>
    <property type="match status" value="1"/>
</dbReference>
<dbReference type="SMART" id="SM00490">
    <property type="entry name" value="HELICc"/>
    <property type="match status" value="1"/>
</dbReference>
<dbReference type="Pfam" id="PF04851">
    <property type="entry name" value="ResIII"/>
    <property type="match status" value="1"/>
</dbReference>
<dbReference type="GO" id="GO:0016787">
    <property type="term" value="F:hydrolase activity"/>
    <property type="evidence" value="ECO:0007669"/>
    <property type="project" value="UniProtKB-KW"/>
</dbReference>
<evidence type="ECO:0000256" key="2">
    <source>
        <dbReference type="ARBA" id="ARBA00022801"/>
    </source>
</evidence>
<evidence type="ECO:0000259" key="5">
    <source>
        <dbReference type="PROSITE" id="PS51192"/>
    </source>
</evidence>
<dbReference type="Pfam" id="PF00271">
    <property type="entry name" value="Helicase_C"/>
    <property type="match status" value="1"/>
</dbReference>
<dbReference type="EMBL" id="FOJI01000003">
    <property type="protein sequence ID" value="SEV99843.1"/>
    <property type="molecule type" value="Genomic_DNA"/>
</dbReference>
<dbReference type="GO" id="GO:0005524">
    <property type="term" value="F:ATP binding"/>
    <property type="evidence" value="ECO:0007669"/>
    <property type="project" value="UniProtKB-KW"/>
</dbReference>
<dbReference type="SUPFAM" id="SSF52540">
    <property type="entry name" value="P-loop containing nucleoside triphosphate hydrolases"/>
    <property type="match status" value="2"/>
</dbReference>
<protein>
    <submittedName>
        <fullName evidence="7">Superfamily II DNA or RNA helicase</fullName>
    </submittedName>
</protein>
<accession>A0A1I0NFP2</accession>
<name>A0A1I0NFP2_9FIRM</name>
<dbReference type="Proteomes" id="UP000199701">
    <property type="component" value="Unassembled WGS sequence"/>
</dbReference>
<reference evidence="7 8" key="1">
    <citation type="submission" date="2016-10" db="EMBL/GenBank/DDBJ databases">
        <authorList>
            <person name="de Groot N.N."/>
        </authorList>
    </citation>
    <scope>NUCLEOTIDE SEQUENCE [LARGE SCALE GENOMIC DNA]</scope>
    <source>
        <strain evidence="7 8">DSM 9179</strain>
    </source>
</reference>
<evidence type="ECO:0000256" key="3">
    <source>
        <dbReference type="ARBA" id="ARBA00022806"/>
    </source>
</evidence>
<dbReference type="OrthoDB" id="9802848at2"/>
<sequence length="718" mass="83033">MSLRDINLLREYRSYKNNVVKEFYIPTLKSAKLYQRAVGFFTSEALIEISKGISGLMQNDGKIELIVSPILSREDIEAIEAGYNQRKIVSDAMLREFHEPDSELAKERLSWMSYLIRIGRLEIKVAFTKSNSQLSMYHEKMGIITDINGDKIAFAGSMNETANAFFNNYESFDVYCSWNLYENNRVNDKEKAFFNIWNNEEKKLEVMEFPEAVKKELLKYSTENIRTELDADLENQNIENKCKVKFGINKDIDLYDYQIDAINQWEEQEYRGIFDMATGTGKTFTGLGAASWLFRKRKRLAVIIVCPYQHLVEQWVEDIVRFGFDPIIGYSTSMQKNWKERLKDAVIDFDLQLEDVICFVTTNATFSSDFVKNQVQKLGKDTLIIVDEAHNFGAYKLGKSLNPNIEYRLALSATLERHGDDEGTKLLYNYFGKKCIEYGLERAIKEDKLTPYYYYPIVVHLSEDELQEYMNLSYKISKCCGMSNNVDSISEAAKSLLIKRARIVAGAIYKIKALKEVMKSYKNDNQMLIYCGATKPYSAGKEWDASEQSDERQIVLISKMLGAELGMKVRHFTSNENSMEREHIKDQFAKADPYQALVAIKCLDEGVNIPSIKTAFILASSTNPKEYIQRRGRVLRKYPGKEYAKIYDFITLPRNLDEVDAFENNKSEISLVKKEMERMGEFGRISKNPEDTDRLLKEIKNVYGLNLLNIEEEPDYEL</sequence>
<dbReference type="InterPro" id="IPR050615">
    <property type="entry name" value="ATP-dep_DNA_Helicase"/>
</dbReference>
<dbReference type="InterPro" id="IPR027417">
    <property type="entry name" value="P-loop_NTPase"/>
</dbReference>
<keyword evidence="8" id="KW-1185">Reference proteome</keyword>
<evidence type="ECO:0000313" key="7">
    <source>
        <dbReference type="EMBL" id="SEV99843.1"/>
    </source>
</evidence>
<evidence type="ECO:0000256" key="1">
    <source>
        <dbReference type="ARBA" id="ARBA00022741"/>
    </source>
</evidence>
<evidence type="ECO:0000313" key="8">
    <source>
        <dbReference type="Proteomes" id="UP000199701"/>
    </source>
</evidence>
<dbReference type="GO" id="GO:0003677">
    <property type="term" value="F:DNA binding"/>
    <property type="evidence" value="ECO:0007669"/>
    <property type="project" value="InterPro"/>
</dbReference>
<dbReference type="RefSeq" id="WP_092451114.1">
    <property type="nucleotide sequence ID" value="NZ_FOJI01000003.1"/>
</dbReference>
<dbReference type="PROSITE" id="PS51192">
    <property type="entry name" value="HELICASE_ATP_BIND_1"/>
    <property type="match status" value="1"/>
</dbReference>
<keyword evidence="1" id="KW-0547">Nucleotide-binding</keyword>
<dbReference type="GO" id="GO:0004386">
    <property type="term" value="F:helicase activity"/>
    <property type="evidence" value="ECO:0007669"/>
    <property type="project" value="UniProtKB-KW"/>
</dbReference>
<dbReference type="InterPro" id="IPR014001">
    <property type="entry name" value="Helicase_ATP-bd"/>
</dbReference>
<dbReference type="InterPro" id="IPR006935">
    <property type="entry name" value="Helicase/UvrB_N"/>
</dbReference>
<dbReference type="PANTHER" id="PTHR11274">
    <property type="entry name" value="RAD25/XP-B DNA REPAIR HELICASE"/>
    <property type="match status" value="1"/>
</dbReference>
<organism evidence="7 8">
    <name type="scientific">[Clostridium] fimetarium</name>
    <dbReference type="NCBI Taxonomy" id="99656"/>
    <lineage>
        <taxon>Bacteria</taxon>
        <taxon>Bacillati</taxon>
        <taxon>Bacillota</taxon>
        <taxon>Clostridia</taxon>
        <taxon>Lachnospirales</taxon>
        <taxon>Lachnospiraceae</taxon>
    </lineage>
</organism>
<proteinExistence type="predicted"/>